<sequence>MKSVFILLVLVAVAMGENCRDVGDCRHETCTGGGSVSCIVPPGGTGHVCTCVSTSTACTTAADCRTGGCAGGRDEHCVDGHCRCFH</sequence>
<protein>
    <submittedName>
        <fullName evidence="2">Uncharacterized protein</fullName>
    </submittedName>
</protein>
<comment type="caution">
    <text evidence="2">The sequence shown here is derived from an EMBL/GenBank/DDBJ whole genome shotgun (WGS) entry which is preliminary data.</text>
</comment>
<dbReference type="Proteomes" id="UP001634394">
    <property type="component" value="Unassembled WGS sequence"/>
</dbReference>
<proteinExistence type="predicted"/>
<evidence type="ECO:0000313" key="3">
    <source>
        <dbReference type="Proteomes" id="UP001634394"/>
    </source>
</evidence>
<evidence type="ECO:0000313" key="2">
    <source>
        <dbReference type="EMBL" id="KAL3891656.1"/>
    </source>
</evidence>
<dbReference type="AlphaFoldDB" id="A0ABD3Y173"/>
<feature type="signal peptide" evidence="1">
    <location>
        <begin position="1"/>
        <end position="16"/>
    </location>
</feature>
<reference evidence="2 3" key="1">
    <citation type="submission" date="2024-11" db="EMBL/GenBank/DDBJ databases">
        <title>Chromosome-level genome assembly of the freshwater bivalve Anodonta woodiana.</title>
        <authorList>
            <person name="Chen X."/>
        </authorList>
    </citation>
    <scope>NUCLEOTIDE SEQUENCE [LARGE SCALE GENOMIC DNA]</scope>
    <source>
        <strain evidence="2">MN2024</strain>
        <tissue evidence="2">Gills</tissue>
    </source>
</reference>
<name>A0ABD3Y173_SINWO</name>
<accession>A0ABD3Y173</accession>
<keyword evidence="3" id="KW-1185">Reference proteome</keyword>
<dbReference type="EMBL" id="JBJQND010000001">
    <property type="protein sequence ID" value="KAL3891656.1"/>
    <property type="molecule type" value="Genomic_DNA"/>
</dbReference>
<gene>
    <name evidence="2" type="ORF">ACJMK2_003908</name>
</gene>
<feature type="chain" id="PRO_5044840304" evidence="1">
    <location>
        <begin position="17"/>
        <end position="86"/>
    </location>
</feature>
<keyword evidence="1" id="KW-0732">Signal</keyword>
<organism evidence="2 3">
    <name type="scientific">Sinanodonta woodiana</name>
    <name type="common">Chinese pond mussel</name>
    <name type="synonym">Anodonta woodiana</name>
    <dbReference type="NCBI Taxonomy" id="1069815"/>
    <lineage>
        <taxon>Eukaryota</taxon>
        <taxon>Metazoa</taxon>
        <taxon>Spiralia</taxon>
        <taxon>Lophotrochozoa</taxon>
        <taxon>Mollusca</taxon>
        <taxon>Bivalvia</taxon>
        <taxon>Autobranchia</taxon>
        <taxon>Heteroconchia</taxon>
        <taxon>Palaeoheterodonta</taxon>
        <taxon>Unionida</taxon>
        <taxon>Unionoidea</taxon>
        <taxon>Unionidae</taxon>
        <taxon>Unioninae</taxon>
        <taxon>Sinanodonta</taxon>
    </lineage>
</organism>
<evidence type="ECO:0000256" key="1">
    <source>
        <dbReference type="SAM" id="SignalP"/>
    </source>
</evidence>